<gene>
    <name evidence="4" type="ORF">GCM10010964_01400</name>
</gene>
<dbReference type="GO" id="GO:0005975">
    <property type="term" value="P:carbohydrate metabolic process"/>
    <property type="evidence" value="ECO:0007669"/>
    <property type="project" value="InterPro"/>
</dbReference>
<dbReference type="Proteomes" id="UP000597507">
    <property type="component" value="Unassembled WGS sequence"/>
</dbReference>
<sequence>MTATRLRATDGADSFAFAAGDGRAVITNFEVGVDSLASGPYGAVVREVIRADGVPVTIYRYGWGDDVVRLPGVSGVTREQLEQPGGAPPAAPADPGTGGAVPPGPGGAFRTVFYDGFDVDGDLSRWKAIMQGPHHSGMWWNPDGVKVRDGELEVSADLQDNGYYTGAGLAIDFGPDAFGVDYGRIEVRAKWDAAQGIAPAIMGWPSAADAWPPEFDLMEVVDADGQWVATTNHWQGPGGNGDDAYRTAWTEIDSTDWHTYAVQWTPEGVVYTIDGEVVYTGGPEELPGQKMTASIGVFVGTWATQGWVPLPDETTPEHVGLHVDYVKVEEWIGG</sequence>
<dbReference type="Gene3D" id="2.60.120.200">
    <property type="match status" value="1"/>
</dbReference>
<evidence type="ECO:0000313" key="5">
    <source>
        <dbReference type="Proteomes" id="UP000597507"/>
    </source>
</evidence>
<evidence type="ECO:0000256" key="1">
    <source>
        <dbReference type="ARBA" id="ARBA00006865"/>
    </source>
</evidence>
<dbReference type="PROSITE" id="PS51762">
    <property type="entry name" value="GH16_2"/>
    <property type="match status" value="1"/>
</dbReference>
<dbReference type="Pfam" id="PF00722">
    <property type="entry name" value="Glyco_hydro_16"/>
    <property type="match status" value="1"/>
</dbReference>
<evidence type="ECO:0000256" key="2">
    <source>
        <dbReference type="SAM" id="MobiDB-lite"/>
    </source>
</evidence>
<protein>
    <recommendedName>
        <fullName evidence="3">GH16 domain-containing protein</fullName>
    </recommendedName>
</protein>
<name>A0A8J3EAU2_9PROT</name>
<evidence type="ECO:0000313" key="4">
    <source>
        <dbReference type="EMBL" id="GGG16831.1"/>
    </source>
</evidence>
<dbReference type="SUPFAM" id="SSF49899">
    <property type="entry name" value="Concanavalin A-like lectins/glucanases"/>
    <property type="match status" value="1"/>
</dbReference>
<keyword evidence="5" id="KW-1185">Reference proteome</keyword>
<feature type="region of interest" description="Disordered" evidence="2">
    <location>
        <begin position="79"/>
        <end position="104"/>
    </location>
</feature>
<comment type="caution">
    <text evidence="4">The sequence shown here is derived from an EMBL/GenBank/DDBJ whole genome shotgun (WGS) entry which is preliminary data.</text>
</comment>
<dbReference type="InterPro" id="IPR050546">
    <property type="entry name" value="Glycosyl_Hydrlase_16"/>
</dbReference>
<comment type="similarity">
    <text evidence="1">Belongs to the glycosyl hydrolase 16 family.</text>
</comment>
<accession>A0A8J3EAU2</accession>
<dbReference type="InterPro" id="IPR013320">
    <property type="entry name" value="ConA-like_dom_sf"/>
</dbReference>
<reference evidence="4 5" key="1">
    <citation type="journal article" date="2014" name="Int. J. Syst. Evol. Microbiol.">
        <title>Complete genome sequence of Corynebacterium casei LMG S-19264T (=DSM 44701T), isolated from a smear-ripened cheese.</title>
        <authorList>
            <consortium name="US DOE Joint Genome Institute (JGI-PGF)"/>
            <person name="Walter F."/>
            <person name="Albersmeier A."/>
            <person name="Kalinowski J."/>
            <person name="Ruckert C."/>
        </authorList>
    </citation>
    <scope>NUCLEOTIDE SEQUENCE [LARGE SCALE GENOMIC DNA]</scope>
    <source>
        <strain evidence="4 5">CGMCC 1.16330</strain>
    </source>
</reference>
<organism evidence="4 5">
    <name type="scientific">Caldovatus sediminis</name>
    <dbReference type="NCBI Taxonomy" id="2041189"/>
    <lineage>
        <taxon>Bacteria</taxon>
        <taxon>Pseudomonadati</taxon>
        <taxon>Pseudomonadota</taxon>
        <taxon>Alphaproteobacteria</taxon>
        <taxon>Acetobacterales</taxon>
        <taxon>Roseomonadaceae</taxon>
        <taxon>Caldovatus</taxon>
    </lineage>
</organism>
<dbReference type="AlphaFoldDB" id="A0A8J3EAU2"/>
<dbReference type="PANTHER" id="PTHR10963:SF60">
    <property type="entry name" value="GRAM-NEGATIVE BACTERIA-BINDING PROTEIN 1-RELATED"/>
    <property type="match status" value="1"/>
</dbReference>
<dbReference type="PANTHER" id="PTHR10963">
    <property type="entry name" value="GLYCOSYL HYDROLASE-RELATED"/>
    <property type="match status" value="1"/>
</dbReference>
<dbReference type="GO" id="GO:0004553">
    <property type="term" value="F:hydrolase activity, hydrolyzing O-glycosyl compounds"/>
    <property type="evidence" value="ECO:0007669"/>
    <property type="project" value="InterPro"/>
</dbReference>
<dbReference type="EMBL" id="BMKS01000001">
    <property type="protein sequence ID" value="GGG16831.1"/>
    <property type="molecule type" value="Genomic_DNA"/>
</dbReference>
<proteinExistence type="inferred from homology"/>
<dbReference type="RefSeq" id="WP_188897415.1">
    <property type="nucleotide sequence ID" value="NZ_BMKS01000001.1"/>
</dbReference>
<dbReference type="InterPro" id="IPR000757">
    <property type="entry name" value="Beta-glucanase-like"/>
</dbReference>
<evidence type="ECO:0000259" key="3">
    <source>
        <dbReference type="PROSITE" id="PS51762"/>
    </source>
</evidence>
<feature type="domain" description="GH16" evidence="3">
    <location>
        <begin position="95"/>
        <end position="334"/>
    </location>
</feature>